<proteinExistence type="predicted"/>
<feature type="non-terminal residue" evidence="1">
    <location>
        <position position="44"/>
    </location>
</feature>
<sequence>SDIQYKNLQTESSFETDDIDLAESVLTEQINELTNASKENVLSS</sequence>
<keyword evidence="2" id="KW-1185">Reference proteome</keyword>
<feature type="non-terminal residue" evidence="1">
    <location>
        <position position="1"/>
    </location>
</feature>
<gene>
    <name evidence="1" type="ORF">SCALOS_LOCUS9894</name>
</gene>
<dbReference type="Proteomes" id="UP000789860">
    <property type="component" value="Unassembled WGS sequence"/>
</dbReference>
<evidence type="ECO:0000313" key="2">
    <source>
        <dbReference type="Proteomes" id="UP000789860"/>
    </source>
</evidence>
<accession>A0ACA9P3X4</accession>
<reference evidence="1" key="1">
    <citation type="submission" date="2021-06" db="EMBL/GenBank/DDBJ databases">
        <authorList>
            <person name="Kallberg Y."/>
            <person name="Tangrot J."/>
            <person name="Rosling A."/>
        </authorList>
    </citation>
    <scope>NUCLEOTIDE SEQUENCE</scope>
    <source>
        <strain evidence="1">AU212A</strain>
    </source>
</reference>
<protein>
    <submittedName>
        <fullName evidence="1">9023_t:CDS:1</fullName>
    </submittedName>
</protein>
<name>A0ACA9P3X4_9GLOM</name>
<organism evidence="1 2">
    <name type="scientific">Scutellospora calospora</name>
    <dbReference type="NCBI Taxonomy" id="85575"/>
    <lineage>
        <taxon>Eukaryota</taxon>
        <taxon>Fungi</taxon>
        <taxon>Fungi incertae sedis</taxon>
        <taxon>Mucoromycota</taxon>
        <taxon>Glomeromycotina</taxon>
        <taxon>Glomeromycetes</taxon>
        <taxon>Diversisporales</taxon>
        <taxon>Gigasporaceae</taxon>
        <taxon>Scutellospora</taxon>
    </lineage>
</organism>
<comment type="caution">
    <text evidence="1">The sequence shown here is derived from an EMBL/GenBank/DDBJ whole genome shotgun (WGS) entry which is preliminary data.</text>
</comment>
<evidence type="ECO:0000313" key="1">
    <source>
        <dbReference type="EMBL" id="CAG8685584.1"/>
    </source>
</evidence>
<dbReference type="EMBL" id="CAJVPM010033524">
    <property type="protein sequence ID" value="CAG8685584.1"/>
    <property type="molecule type" value="Genomic_DNA"/>
</dbReference>